<organism evidence="2 3">
    <name type="scientific">Rhynchophorus ferrugineus</name>
    <name type="common">Red palm weevil</name>
    <name type="synonym">Curculio ferrugineus</name>
    <dbReference type="NCBI Taxonomy" id="354439"/>
    <lineage>
        <taxon>Eukaryota</taxon>
        <taxon>Metazoa</taxon>
        <taxon>Ecdysozoa</taxon>
        <taxon>Arthropoda</taxon>
        <taxon>Hexapoda</taxon>
        <taxon>Insecta</taxon>
        <taxon>Pterygota</taxon>
        <taxon>Neoptera</taxon>
        <taxon>Endopterygota</taxon>
        <taxon>Coleoptera</taxon>
        <taxon>Polyphaga</taxon>
        <taxon>Cucujiformia</taxon>
        <taxon>Curculionidae</taxon>
        <taxon>Dryophthorinae</taxon>
        <taxon>Rhynchophorus</taxon>
    </lineage>
</organism>
<feature type="region of interest" description="Disordered" evidence="1">
    <location>
        <begin position="1141"/>
        <end position="1160"/>
    </location>
</feature>
<protein>
    <submittedName>
        <fullName evidence="2">Uncharacterized protein</fullName>
    </submittedName>
</protein>
<feature type="region of interest" description="Disordered" evidence="1">
    <location>
        <begin position="1323"/>
        <end position="1351"/>
    </location>
</feature>
<feature type="compositionally biased region" description="Basic and acidic residues" evidence="1">
    <location>
        <begin position="280"/>
        <end position="289"/>
    </location>
</feature>
<dbReference type="EMBL" id="JAACXV010000001">
    <property type="protein sequence ID" value="KAF7288037.1"/>
    <property type="molecule type" value="Genomic_DNA"/>
</dbReference>
<accession>A0A834IYU2</accession>
<feature type="compositionally biased region" description="Basic residues" evidence="1">
    <location>
        <begin position="1"/>
        <end position="37"/>
    </location>
</feature>
<feature type="compositionally biased region" description="Polar residues" evidence="1">
    <location>
        <begin position="191"/>
        <end position="205"/>
    </location>
</feature>
<feature type="compositionally biased region" description="Basic and acidic residues" evidence="1">
    <location>
        <begin position="896"/>
        <end position="905"/>
    </location>
</feature>
<evidence type="ECO:0000313" key="3">
    <source>
        <dbReference type="Proteomes" id="UP000625711"/>
    </source>
</evidence>
<reference evidence="2" key="1">
    <citation type="submission" date="2020-08" db="EMBL/GenBank/DDBJ databases">
        <title>Genome sequencing and assembly of the red palm weevil Rhynchophorus ferrugineus.</title>
        <authorList>
            <person name="Dias G.B."/>
            <person name="Bergman C.M."/>
            <person name="Manee M."/>
        </authorList>
    </citation>
    <scope>NUCLEOTIDE SEQUENCE</scope>
    <source>
        <strain evidence="2">AA-2017</strain>
        <tissue evidence="2">Whole larva</tissue>
    </source>
</reference>
<feature type="compositionally biased region" description="Basic residues" evidence="1">
    <location>
        <begin position="249"/>
        <end position="259"/>
    </location>
</feature>
<feature type="compositionally biased region" description="Basic and acidic residues" evidence="1">
    <location>
        <begin position="919"/>
        <end position="950"/>
    </location>
</feature>
<feature type="compositionally biased region" description="Polar residues" evidence="1">
    <location>
        <begin position="1334"/>
        <end position="1351"/>
    </location>
</feature>
<feature type="compositionally biased region" description="Basic and acidic residues" evidence="1">
    <location>
        <begin position="179"/>
        <end position="189"/>
    </location>
</feature>
<comment type="caution">
    <text evidence="2">The sequence shown here is derived from an EMBL/GenBank/DDBJ whole genome shotgun (WGS) entry which is preliminary data.</text>
</comment>
<feature type="region of interest" description="Disordered" evidence="1">
    <location>
        <begin position="523"/>
        <end position="544"/>
    </location>
</feature>
<feature type="region of interest" description="Disordered" evidence="1">
    <location>
        <begin position="179"/>
        <end position="289"/>
    </location>
</feature>
<evidence type="ECO:0000256" key="1">
    <source>
        <dbReference type="SAM" id="MobiDB-lite"/>
    </source>
</evidence>
<feature type="region of interest" description="Disordered" evidence="1">
    <location>
        <begin position="832"/>
        <end position="866"/>
    </location>
</feature>
<feature type="compositionally biased region" description="Basic and acidic residues" evidence="1">
    <location>
        <begin position="218"/>
        <end position="248"/>
    </location>
</feature>
<dbReference type="Proteomes" id="UP000625711">
    <property type="component" value="Unassembled WGS sequence"/>
</dbReference>
<feature type="region of interest" description="Disordered" evidence="1">
    <location>
        <begin position="1"/>
        <end position="49"/>
    </location>
</feature>
<dbReference type="OrthoDB" id="6769536at2759"/>
<feature type="compositionally biased region" description="Basic and acidic residues" evidence="1">
    <location>
        <begin position="365"/>
        <end position="382"/>
    </location>
</feature>
<feature type="region of interest" description="Disordered" evidence="1">
    <location>
        <begin position="896"/>
        <end position="953"/>
    </location>
</feature>
<name>A0A834IYU2_RHYFE</name>
<sequence>MPKKPRKYHKHKDVSNHKHHSSHHKHSLKPRKHHHKRTTENALDTIHEVSKERIPIDSKACGDHNTSADIGKKDLEVRHQSLEQHGSNLLNKTKNFFRREKSLNNCPNKSKPVNDTITIQLKEKEKTRKKSHSHKKIVSNVQEVIFCQMHQKPYATKVDKNASEVRDIYRRLRKDRKIHQTDNVIDKNKPSVKNESYHSHQISQTDEIHRKHHKRHVADHVEKLDATSNKKDHVRDERRSNGPCEKYKIARKHPSGRHKASAEENSTRKHRTDQLPSADKPQDPSTLKEDEIRKIVEGNMTNYFAKFQSIIDKKLDCLTQCHKKGDDRKSNKKEKLVTKEEGLKYRDEIVKEVLKKIKREEKEIRRKKDTTKEPKQKVHEETQAAPVKQPKPPRSPHTASTAANDFYLNEYLFKKHYISPMDCRSFSEYKLLPAMDSITSHKKRLRSNVEKSPENPDLSSLMRHMKESHKKSHLRRPFNELVTLNDGQLSLQPHSIYKETTKLISLPKLDDVKKSQRNSEEILIQGIEPPSSDSPKPQKSKAKKFECKTMSIVRIWPKKERTKSPLPQQKQSNELDVDLVERKKTSKRFRLYYKYSLRHQIKHDPIISSSDGKSTISDSCKDVLDPSDESVEIHPIKNNNRLKPVKLHQCYFRPITSSHSEYCFDIRKHQTRSTPTSHKKNSLHRSKSTLPLEKNIKSLPPKASKRCQTSTCYVETKTDFNEIYKTLDDLEDNLQKCGLRCPEMKSVSVNATPPIIESIEDIKIANTPKSKDVLTRVDAGVGSGDLKEYEKKKTNTREVAVEVSMEPRVPSNSKNKKLRSIGVSPIRIIGEKEDKPNKSVAEQNQTIRKVNTPKMSKNPQTNSTPFRKTVLQPVHNKPFSFQHVISPQVVLVQDKSDITPKEIKPSKPSSRLSKRTHSSSKDRPKSKPIEVKPKPEKPAVSPHRERDDSSNKTVKTACDLHVMDKNHDSNEGSTSSSVSDALDRIARKSQSLTHIKSKKESENRPKSTVCCLKPAPVAINHSSRGGSFISNNLEKFLNRPPIKTNADHCVESKLTGRLLLTKSYKGGEVSAYQKRKLYDQSIRKRMKRKFKLSKMNVGPQVFEVRFLSMMEPGSVQGDSPVQKQVFSFNFDRLKKAGIKSDKTKGKEIDGDSDANTESSKCPDATVDQKFLKWCQKLFNMTDNGDLQQPDNAQCSCSEYSENCTACKEFVGFLDVLYKSMVSYRNSVGSMKTHQTGDLEEVFPGQFGCSRSFSCQSFDISDTVDKAIRLSQPASCPMLMSNPSSFEFLYEEAPLVHLDLDPKETVLRQFDHTFHFSMSHYNVETPSPPGKKCYTSPSATESGYSSVRSKDNSTSSFFKKANILALLKPRKHSQIHVENQIEDKFKEMPETCQTYAENVIKNRDSKGQLQNLTYEEVPSETMLKQNLSITEQNPSTTMKEESDLLPNGCKIIISNDVLKLNTAFYLMGNVLRDVNIRDCSSFQSKSDTDGFSSRTEGDLSVDRIDSTTVTMVKSFVTALLESYDRETELCRQMLNNEEFLQGVLIPAAEQRIESNRRNKKGKLRGFFSRTRSESFDRNILEAEMPTDHIRAMKKLREFARHAKKDFIMLAQAVRINENIDNDIKICGMLRLLERIENGEFHLEQINLDFDFEAEVVANIIENFAGICTVTSSETKKIKKNIRCPIDNNLINLLVTKYRISLLVKTSAIPVYISRKLIQTEQQLKAAVSYLVRTTEAETNIVDFENSIETARRPSFEEGVAPPNP</sequence>
<feature type="compositionally biased region" description="Polar residues" evidence="1">
    <location>
        <begin position="840"/>
        <end position="866"/>
    </location>
</feature>
<proteinExistence type="predicted"/>
<feature type="region of interest" description="Disordered" evidence="1">
    <location>
        <begin position="365"/>
        <end position="400"/>
    </location>
</feature>
<keyword evidence="3" id="KW-1185">Reference proteome</keyword>
<evidence type="ECO:0000313" key="2">
    <source>
        <dbReference type="EMBL" id="KAF7288037.1"/>
    </source>
</evidence>
<gene>
    <name evidence="2" type="ORF">GWI33_000091</name>
</gene>